<dbReference type="Gene3D" id="1.10.10.10">
    <property type="entry name" value="Winged helix-like DNA-binding domain superfamily/Winged helix DNA-binding domain"/>
    <property type="match status" value="1"/>
</dbReference>
<evidence type="ECO:0000256" key="10">
    <source>
        <dbReference type="PROSITE-ProRule" id="PRU01091"/>
    </source>
</evidence>
<dbReference type="Proteomes" id="UP000185678">
    <property type="component" value="Unassembled WGS sequence"/>
</dbReference>
<dbReference type="GO" id="GO:0006355">
    <property type="term" value="P:regulation of DNA-templated transcription"/>
    <property type="evidence" value="ECO:0007669"/>
    <property type="project" value="InterPro"/>
</dbReference>
<accession>A0A1N7K6H0</accession>
<dbReference type="Pfam" id="PF00486">
    <property type="entry name" value="Trans_reg_C"/>
    <property type="match status" value="1"/>
</dbReference>
<keyword evidence="14" id="KW-1185">Reference proteome</keyword>
<evidence type="ECO:0000259" key="12">
    <source>
        <dbReference type="PROSITE" id="PS51755"/>
    </source>
</evidence>
<dbReference type="GO" id="GO:0005829">
    <property type="term" value="C:cytosol"/>
    <property type="evidence" value="ECO:0007669"/>
    <property type="project" value="TreeGrafter"/>
</dbReference>
<evidence type="ECO:0000256" key="8">
    <source>
        <dbReference type="ARBA" id="ARBA00067337"/>
    </source>
</evidence>
<evidence type="ECO:0000256" key="2">
    <source>
        <dbReference type="ARBA" id="ARBA00022490"/>
    </source>
</evidence>
<evidence type="ECO:0000256" key="1">
    <source>
        <dbReference type="ARBA" id="ARBA00004496"/>
    </source>
</evidence>
<evidence type="ECO:0000256" key="3">
    <source>
        <dbReference type="ARBA" id="ARBA00022553"/>
    </source>
</evidence>
<dbReference type="AlphaFoldDB" id="A0A1N7K6H0"/>
<evidence type="ECO:0000256" key="6">
    <source>
        <dbReference type="ARBA" id="ARBA00023125"/>
    </source>
</evidence>
<dbReference type="SUPFAM" id="SSF46894">
    <property type="entry name" value="C-terminal effector domain of the bipartite response regulators"/>
    <property type="match status" value="1"/>
</dbReference>
<dbReference type="Gene3D" id="3.40.50.2300">
    <property type="match status" value="1"/>
</dbReference>
<dbReference type="GO" id="GO:0032993">
    <property type="term" value="C:protein-DNA complex"/>
    <property type="evidence" value="ECO:0007669"/>
    <property type="project" value="TreeGrafter"/>
</dbReference>
<evidence type="ECO:0000256" key="7">
    <source>
        <dbReference type="ARBA" id="ARBA00023163"/>
    </source>
</evidence>
<sequence length="255" mass="28160">MTAPEANRCRVLVVEDDAFVAELVLDCLSDGGFDADHVSRAEQARQRVSTSPPDIVILDLGLPDGDGIALTSQLKALAPSLGLIILSGRIAPVERIVGLEVGADDYLCKPFDPRELVARVRSLFRRLTPATPVASAIPPKEETTLNAFFFEGFTLDLDRVSLLTPNGEQPHLSSTEFALLRAFVERPNRVLTRDQLMDLIHSNDAPAFDRSIDVQIARLRKKIEPDCKEPRLIKTIRNQGYIFASRVTRSCSDGR</sequence>
<feature type="modified residue" description="4-aspartylphosphate" evidence="9">
    <location>
        <position position="59"/>
    </location>
</feature>
<dbReference type="InterPro" id="IPR039420">
    <property type="entry name" value="WalR-like"/>
</dbReference>
<dbReference type="RefSeq" id="WP_076399458.1">
    <property type="nucleotide sequence ID" value="NZ_FTOA01000002.1"/>
</dbReference>
<evidence type="ECO:0000313" key="13">
    <source>
        <dbReference type="EMBL" id="SIS57195.1"/>
    </source>
</evidence>
<dbReference type="InterPro" id="IPR001867">
    <property type="entry name" value="OmpR/PhoB-type_DNA-bd"/>
</dbReference>
<dbReference type="PROSITE" id="PS51755">
    <property type="entry name" value="OMPR_PHOB"/>
    <property type="match status" value="1"/>
</dbReference>
<dbReference type="PANTHER" id="PTHR48111:SF4">
    <property type="entry name" value="DNA-BINDING DUAL TRANSCRIPTIONAL REGULATOR OMPR"/>
    <property type="match status" value="1"/>
</dbReference>
<dbReference type="SMART" id="SM00448">
    <property type="entry name" value="REC"/>
    <property type="match status" value="1"/>
</dbReference>
<dbReference type="PANTHER" id="PTHR48111">
    <property type="entry name" value="REGULATOR OF RPOS"/>
    <property type="match status" value="1"/>
</dbReference>
<dbReference type="Gene3D" id="6.10.250.690">
    <property type="match status" value="1"/>
</dbReference>
<dbReference type="SUPFAM" id="SSF52172">
    <property type="entry name" value="CheY-like"/>
    <property type="match status" value="1"/>
</dbReference>
<keyword evidence="3 9" id="KW-0597">Phosphoprotein</keyword>
<dbReference type="Pfam" id="PF00072">
    <property type="entry name" value="Response_reg"/>
    <property type="match status" value="1"/>
</dbReference>
<feature type="domain" description="Response regulatory" evidence="11">
    <location>
        <begin position="10"/>
        <end position="124"/>
    </location>
</feature>
<keyword evidence="6 10" id="KW-0238">DNA-binding</keyword>
<dbReference type="STRING" id="80876.SAMN05421779_102626"/>
<feature type="domain" description="OmpR/PhoB-type" evidence="12">
    <location>
        <begin position="145"/>
        <end position="245"/>
    </location>
</feature>
<evidence type="ECO:0000256" key="9">
    <source>
        <dbReference type="PROSITE-ProRule" id="PRU00169"/>
    </source>
</evidence>
<feature type="DNA-binding region" description="OmpR/PhoB-type" evidence="10">
    <location>
        <begin position="145"/>
        <end position="245"/>
    </location>
</feature>
<evidence type="ECO:0000313" key="14">
    <source>
        <dbReference type="Proteomes" id="UP000185678"/>
    </source>
</evidence>
<dbReference type="PROSITE" id="PS50110">
    <property type="entry name" value="RESPONSE_REGULATORY"/>
    <property type="match status" value="1"/>
</dbReference>
<dbReference type="GO" id="GO:0000976">
    <property type="term" value="F:transcription cis-regulatory region binding"/>
    <property type="evidence" value="ECO:0007669"/>
    <property type="project" value="TreeGrafter"/>
</dbReference>
<dbReference type="InterPro" id="IPR011006">
    <property type="entry name" value="CheY-like_superfamily"/>
</dbReference>
<dbReference type="CDD" id="cd00383">
    <property type="entry name" value="trans_reg_C"/>
    <property type="match status" value="1"/>
</dbReference>
<keyword evidence="7" id="KW-0804">Transcription</keyword>
<name>A0A1N7K6H0_9PROT</name>
<dbReference type="GO" id="GO:0000156">
    <property type="term" value="F:phosphorelay response regulator activity"/>
    <property type="evidence" value="ECO:0007669"/>
    <property type="project" value="TreeGrafter"/>
</dbReference>
<proteinExistence type="predicted"/>
<dbReference type="InterPro" id="IPR036388">
    <property type="entry name" value="WH-like_DNA-bd_sf"/>
</dbReference>
<keyword evidence="4" id="KW-0902">Two-component regulatory system</keyword>
<evidence type="ECO:0000256" key="4">
    <source>
        <dbReference type="ARBA" id="ARBA00023012"/>
    </source>
</evidence>
<reference evidence="13 14" key="1">
    <citation type="submission" date="2017-01" db="EMBL/GenBank/DDBJ databases">
        <authorList>
            <person name="Mah S.A."/>
            <person name="Swanson W.J."/>
            <person name="Moy G.W."/>
            <person name="Vacquier V.D."/>
        </authorList>
    </citation>
    <scope>NUCLEOTIDE SEQUENCE [LARGE SCALE GENOMIC DNA]</scope>
    <source>
        <strain evidence="13 14">DSM 11589</strain>
    </source>
</reference>
<keyword evidence="5" id="KW-0805">Transcription regulation</keyword>
<organism evidence="13 14">
    <name type="scientific">Insolitispirillum peregrinum</name>
    <dbReference type="NCBI Taxonomy" id="80876"/>
    <lineage>
        <taxon>Bacteria</taxon>
        <taxon>Pseudomonadati</taxon>
        <taxon>Pseudomonadota</taxon>
        <taxon>Alphaproteobacteria</taxon>
        <taxon>Rhodospirillales</taxon>
        <taxon>Novispirillaceae</taxon>
        <taxon>Insolitispirillum</taxon>
    </lineage>
</organism>
<protein>
    <recommendedName>
        <fullName evidence="8">Regulatory protein VirG</fullName>
    </recommendedName>
</protein>
<keyword evidence="2" id="KW-0963">Cytoplasm</keyword>
<gene>
    <name evidence="13" type="ORF">SAMN05421779_102626</name>
</gene>
<evidence type="ECO:0000256" key="5">
    <source>
        <dbReference type="ARBA" id="ARBA00023015"/>
    </source>
</evidence>
<evidence type="ECO:0000259" key="11">
    <source>
        <dbReference type="PROSITE" id="PS50110"/>
    </source>
</evidence>
<dbReference type="FunFam" id="1.10.10.10:FF:000099">
    <property type="entry name" value="Two-component system response regulator TorR"/>
    <property type="match status" value="1"/>
</dbReference>
<dbReference type="InterPro" id="IPR001789">
    <property type="entry name" value="Sig_transdc_resp-reg_receiver"/>
</dbReference>
<dbReference type="SMART" id="SM00862">
    <property type="entry name" value="Trans_reg_C"/>
    <property type="match status" value="1"/>
</dbReference>
<dbReference type="EMBL" id="FTOA01000002">
    <property type="protein sequence ID" value="SIS57195.1"/>
    <property type="molecule type" value="Genomic_DNA"/>
</dbReference>
<comment type="subcellular location">
    <subcellularLocation>
        <location evidence="1">Cytoplasm</location>
    </subcellularLocation>
</comment>
<dbReference type="InterPro" id="IPR016032">
    <property type="entry name" value="Sig_transdc_resp-reg_C-effctor"/>
</dbReference>